<proteinExistence type="predicted"/>
<sequence length="251" mass="27051">LADVHAAVLNNADTDTDLDIVLGTEYNYPLGKMEVWFGDGAGGFSHGFDDIYDFAGLHLLHSVRSLDLGNLVNSPAKDVVVGAESGIYRGRIEIFRDLGAPNGKFVHYRTLDSDGSVSALVVRDMLEDSDGDNDIITGTITGVGTGRIDVWHNNGDGTFGVINTLGIRVPSDSVVVNGEILCLGVEQLNNDVYPDIVIGTRRAAAYSGEVMVFQCYGYVPSAPQWVSPDVGEAITLTINDFNKDYRYDLAV</sequence>
<feature type="non-terminal residue" evidence="1">
    <location>
        <position position="1"/>
    </location>
</feature>
<gene>
    <name evidence="1" type="ORF">S01H1_64288</name>
</gene>
<dbReference type="AlphaFoldDB" id="X0Y1V6"/>
<evidence type="ECO:0000313" key="1">
    <source>
        <dbReference type="EMBL" id="GAG41337.1"/>
    </source>
</evidence>
<dbReference type="SUPFAM" id="SSF69318">
    <property type="entry name" value="Integrin alpha N-terminal domain"/>
    <property type="match status" value="1"/>
</dbReference>
<dbReference type="InterPro" id="IPR028994">
    <property type="entry name" value="Integrin_alpha_N"/>
</dbReference>
<feature type="non-terminal residue" evidence="1">
    <location>
        <position position="251"/>
    </location>
</feature>
<dbReference type="EMBL" id="BARS01042365">
    <property type="protein sequence ID" value="GAG41337.1"/>
    <property type="molecule type" value="Genomic_DNA"/>
</dbReference>
<reference evidence="1" key="1">
    <citation type="journal article" date="2014" name="Front. Microbiol.">
        <title>High frequency of phylogenetically diverse reductive dehalogenase-homologous genes in deep subseafloor sedimentary metagenomes.</title>
        <authorList>
            <person name="Kawai M."/>
            <person name="Futagami T."/>
            <person name="Toyoda A."/>
            <person name="Takaki Y."/>
            <person name="Nishi S."/>
            <person name="Hori S."/>
            <person name="Arai W."/>
            <person name="Tsubouchi T."/>
            <person name="Morono Y."/>
            <person name="Uchiyama I."/>
            <person name="Ito T."/>
            <person name="Fujiyama A."/>
            <person name="Inagaki F."/>
            <person name="Takami H."/>
        </authorList>
    </citation>
    <scope>NUCLEOTIDE SEQUENCE</scope>
    <source>
        <strain evidence="1">Expedition CK06-06</strain>
    </source>
</reference>
<dbReference type="Gene3D" id="2.130.10.130">
    <property type="entry name" value="Integrin alpha, N-terminal"/>
    <property type="match status" value="1"/>
</dbReference>
<comment type="caution">
    <text evidence="1">The sequence shown here is derived from an EMBL/GenBank/DDBJ whole genome shotgun (WGS) entry which is preliminary data.</text>
</comment>
<accession>X0Y1V6</accession>
<name>X0Y1V6_9ZZZZ</name>
<protein>
    <recommendedName>
        <fullName evidence="2">ASPIC/UnbV domain-containing protein</fullName>
    </recommendedName>
</protein>
<organism evidence="1">
    <name type="scientific">marine sediment metagenome</name>
    <dbReference type="NCBI Taxonomy" id="412755"/>
    <lineage>
        <taxon>unclassified sequences</taxon>
        <taxon>metagenomes</taxon>
        <taxon>ecological metagenomes</taxon>
    </lineage>
</organism>
<evidence type="ECO:0008006" key="2">
    <source>
        <dbReference type="Google" id="ProtNLM"/>
    </source>
</evidence>